<dbReference type="InterPro" id="IPR003689">
    <property type="entry name" value="ZIP"/>
</dbReference>
<keyword evidence="3 6" id="KW-1133">Transmembrane helix</keyword>
<dbReference type="EMBL" id="KB706485">
    <property type="protein sequence ID" value="EMR67211.1"/>
    <property type="molecule type" value="Genomic_DNA"/>
</dbReference>
<dbReference type="Pfam" id="PF02535">
    <property type="entry name" value="Zip"/>
    <property type="match status" value="1"/>
</dbReference>
<dbReference type="GO" id="GO:0016020">
    <property type="term" value="C:membrane"/>
    <property type="evidence" value="ECO:0007669"/>
    <property type="project" value="UniProtKB-SubCell"/>
</dbReference>
<evidence type="ECO:0000256" key="4">
    <source>
        <dbReference type="ARBA" id="ARBA00023136"/>
    </source>
</evidence>
<feature type="compositionally biased region" description="Polar residues" evidence="5">
    <location>
        <begin position="174"/>
        <end position="187"/>
    </location>
</feature>
<dbReference type="eggNOG" id="KOG2474">
    <property type="taxonomic scope" value="Eukaryota"/>
</dbReference>
<dbReference type="PANTHER" id="PTHR11040:SF210">
    <property type="entry name" value="ZINC-REGULATED TRANSPORTER 3"/>
    <property type="match status" value="1"/>
</dbReference>
<dbReference type="HOGENOM" id="CLU_023518_1_0_1"/>
<keyword evidence="8" id="KW-1185">Reference proteome</keyword>
<feature type="transmembrane region" description="Helical" evidence="6">
    <location>
        <begin position="91"/>
        <end position="109"/>
    </location>
</feature>
<evidence type="ECO:0000313" key="8">
    <source>
        <dbReference type="Proteomes" id="UP000012174"/>
    </source>
</evidence>
<feature type="region of interest" description="Disordered" evidence="5">
    <location>
        <begin position="307"/>
        <end position="354"/>
    </location>
</feature>
<dbReference type="Proteomes" id="UP000012174">
    <property type="component" value="Unassembled WGS sequence"/>
</dbReference>
<gene>
    <name evidence="7" type="ORF">UCREL1_5791</name>
</gene>
<evidence type="ECO:0000256" key="2">
    <source>
        <dbReference type="ARBA" id="ARBA00022692"/>
    </source>
</evidence>
<protein>
    <submittedName>
        <fullName evidence="7">Putative zip zinc transporter protein</fullName>
    </submittedName>
</protein>
<feature type="transmembrane region" description="Helical" evidence="6">
    <location>
        <begin position="511"/>
        <end position="529"/>
    </location>
</feature>
<feature type="transmembrane region" description="Helical" evidence="6">
    <location>
        <begin position="413"/>
        <end position="436"/>
    </location>
</feature>
<evidence type="ECO:0000313" key="7">
    <source>
        <dbReference type="EMBL" id="EMR67211.1"/>
    </source>
</evidence>
<evidence type="ECO:0000256" key="1">
    <source>
        <dbReference type="ARBA" id="ARBA00004141"/>
    </source>
</evidence>
<feature type="region of interest" description="Disordered" evidence="5">
    <location>
        <begin position="174"/>
        <end position="193"/>
    </location>
</feature>
<feature type="transmembrane region" description="Helical" evidence="6">
    <location>
        <begin position="12"/>
        <end position="32"/>
    </location>
</feature>
<dbReference type="AlphaFoldDB" id="M7TBF4"/>
<evidence type="ECO:0000256" key="3">
    <source>
        <dbReference type="ARBA" id="ARBA00022989"/>
    </source>
</evidence>
<feature type="compositionally biased region" description="Polar residues" evidence="5">
    <location>
        <begin position="312"/>
        <end position="322"/>
    </location>
</feature>
<proteinExistence type="predicted"/>
<organism evidence="7 8">
    <name type="scientific">Eutypa lata (strain UCR-EL1)</name>
    <name type="common">Grapevine dieback disease fungus</name>
    <name type="synonym">Eutypa armeniacae</name>
    <dbReference type="NCBI Taxonomy" id="1287681"/>
    <lineage>
        <taxon>Eukaryota</taxon>
        <taxon>Fungi</taxon>
        <taxon>Dikarya</taxon>
        <taxon>Ascomycota</taxon>
        <taxon>Pezizomycotina</taxon>
        <taxon>Sordariomycetes</taxon>
        <taxon>Xylariomycetidae</taxon>
        <taxon>Xylariales</taxon>
        <taxon>Diatrypaceae</taxon>
        <taxon>Eutypa</taxon>
    </lineage>
</organism>
<name>M7TBF4_EUTLA</name>
<comment type="subcellular location">
    <subcellularLocation>
        <location evidence="1">Membrane</location>
        <topology evidence="1">Multi-pass membrane protein</topology>
    </subcellularLocation>
</comment>
<keyword evidence="2 6" id="KW-0812">Transmembrane</keyword>
<feature type="transmembrane region" description="Helical" evidence="6">
    <location>
        <begin position="53"/>
        <end position="71"/>
    </location>
</feature>
<dbReference type="OMA" id="HVVDCAH"/>
<reference evidence="8" key="1">
    <citation type="journal article" date="2013" name="Genome Announc.">
        <title>Draft genome sequence of the grapevine dieback fungus Eutypa lata UCR-EL1.</title>
        <authorList>
            <person name="Blanco-Ulate B."/>
            <person name="Rolshausen P.E."/>
            <person name="Cantu D."/>
        </authorList>
    </citation>
    <scope>NUCLEOTIDE SEQUENCE [LARGE SCALE GENOMIC DNA]</scope>
    <source>
        <strain evidence="8">UCR-EL1</strain>
    </source>
</reference>
<sequence>MEAAEVSNDTRGWIMSVVSGIACVLGASVICVDSLVRLIPSKRDFRIQDSNEFLASSLSLSFGVMLFMSLYSMLPEAKSYLKKGGYSDQPAGFILMACFVAGFIGIQVISRLFHQLLPSHVVDCDHSHNDHGVDDQLHDHANGHGRRQSTFVKGLDRQRHSIFRRKSTVAKSELGSTGLASESTPLLSSAEPHNGQIYDQESTDAILEEIPSHDVAEHLSRRGTGAIERRPSMIQVQKRVMSFVKDTKPNCDESGPCYGYSDPCGQECFKHISNRPGGLISRAPTFLRTTTGLVPPRSDSVAIAEEDEDHLTGSSISPTAPRSTHADSHSHAHSHGEEEDHEAEEGGETVVGEPEPMDDIEAQQQQQHHHHVPENAFLAIGLQTSIAIALHKFPEGFITYATNHANPSLGFNVFLALAVHNISEGFAMALPLYMALHSRGRAIAWSAALGGLSQPFGAAIAALWFKLASHTRLTPDAAAYGCLFALTAGIMASVALQLFVESLTLNHDRNLSILFAFLGMTLLGTSNAFTSDAH</sequence>
<dbReference type="GO" id="GO:0005385">
    <property type="term" value="F:zinc ion transmembrane transporter activity"/>
    <property type="evidence" value="ECO:0007669"/>
    <property type="project" value="TreeGrafter"/>
</dbReference>
<dbReference type="KEGG" id="ela:UCREL1_5791"/>
<dbReference type="PANTHER" id="PTHR11040">
    <property type="entry name" value="ZINC/IRON TRANSPORTER"/>
    <property type="match status" value="1"/>
</dbReference>
<dbReference type="OrthoDB" id="262547at2759"/>
<evidence type="ECO:0000256" key="6">
    <source>
        <dbReference type="SAM" id="Phobius"/>
    </source>
</evidence>
<evidence type="ECO:0000256" key="5">
    <source>
        <dbReference type="SAM" id="MobiDB-lite"/>
    </source>
</evidence>
<feature type="transmembrane region" description="Helical" evidence="6">
    <location>
        <begin position="477"/>
        <end position="499"/>
    </location>
</feature>
<feature type="compositionally biased region" description="Basic and acidic residues" evidence="5">
    <location>
        <begin position="324"/>
        <end position="338"/>
    </location>
</feature>
<accession>M7TBF4</accession>
<feature type="transmembrane region" description="Helical" evidence="6">
    <location>
        <begin position="443"/>
        <end position="465"/>
    </location>
</feature>
<dbReference type="STRING" id="1287681.M7TBF4"/>
<keyword evidence="4 6" id="KW-0472">Membrane</keyword>